<organism evidence="8">
    <name type="scientific">Vibrio cholerae serotype O1 biovar El Tor</name>
    <dbReference type="NCBI Taxonomy" id="686"/>
    <lineage>
        <taxon>Bacteria</taxon>
        <taxon>Pseudomonadati</taxon>
        <taxon>Pseudomonadota</taxon>
        <taxon>Gammaproteobacteria</taxon>
        <taxon>Vibrionales</taxon>
        <taxon>Vibrionaceae</taxon>
        <taxon>Vibrio</taxon>
    </lineage>
</organism>
<dbReference type="InterPro" id="IPR001405">
    <property type="entry name" value="UPF0758"/>
</dbReference>
<protein>
    <recommendedName>
        <fullName evidence="7">MPN domain-containing protein</fullName>
    </recommendedName>
</protein>
<sequence>MILAHNHPSGDPEPSQADRRITQRLKDALSLVDIRVLDHVVVGKSSVSFAERGWL</sequence>
<dbReference type="PANTHER" id="PTHR30471:SF6">
    <property type="entry name" value="UPF0758 PROTEIN VC_0510"/>
    <property type="match status" value="1"/>
</dbReference>
<dbReference type="GO" id="GO:0006508">
    <property type="term" value="P:proteolysis"/>
    <property type="evidence" value="ECO:0007669"/>
    <property type="project" value="UniProtKB-KW"/>
</dbReference>
<keyword evidence="1" id="KW-0645">Protease</keyword>
<reference evidence="8" key="1">
    <citation type="journal article" date="2001" name="Zh. Mikrobiol. Epidemiol. Immunobiol.">
        <title>[Analysis of toxin genetic determinants of Vibrio cholerae virulence cassette and neuraminidase with DNA probes].</title>
        <authorList>
            <person name="Monakhova E.V."/>
            <person name="Mikhas' N.K."/>
            <person name="Smolikova L.M."/>
            <person name="Mishan'kin B.N."/>
        </authorList>
    </citation>
    <scope>NUCLEOTIDE SEQUENCE</scope>
    <source>
        <strain evidence="8">R-5879</strain>
    </source>
</reference>
<proteinExistence type="predicted"/>
<dbReference type="Gene3D" id="3.40.140.10">
    <property type="entry name" value="Cytidine Deaminase, domain 2"/>
    <property type="match status" value="1"/>
</dbReference>
<dbReference type="InterPro" id="IPR025657">
    <property type="entry name" value="RadC_JAB"/>
</dbReference>
<feature type="region of interest" description="Disordered" evidence="6">
    <location>
        <begin position="1"/>
        <end position="20"/>
    </location>
</feature>
<dbReference type="InterPro" id="IPR020891">
    <property type="entry name" value="UPF0758_CS"/>
</dbReference>
<dbReference type="Pfam" id="PF04002">
    <property type="entry name" value="RadC"/>
    <property type="match status" value="1"/>
</dbReference>
<feature type="domain" description="MPN" evidence="7">
    <location>
        <begin position="1"/>
        <end position="55"/>
    </location>
</feature>
<dbReference type="PROSITE" id="PS50249">
    <property type="entry name" value="MPN"/>
    <property type="match status" value="1"/>
</dbReference>
<dbReference type="GO" id="GO:0046872">
    <property type="term" value="F:metal ion binding"/>
    <property type="evidence" value="ECO:0007669"/>
    <property type="project" value="UniProtKB-KW"/>
</dbReference>
<dbReference type="PROSITE" id="PS01302">
    <property type="entry name" value="UPF0758"/>
    <property type="match status" value="1"/>
</dbReference>
<dbReference type="EMBL" id="KU215667">
    <property type="protein sequence ID" value="AND74817.1"/>
    <property type="molecule type" value="Genomic_DNA"/>
</dbReference>
<keyword evidence="5" id="KW-0482">Metalloprotease</keyword>
<evidence type="ECO:0000256" key="5">
    <source>
        <dbReference type="ARBA" id="ARBA00023049"/>
    </source>
</evidence>
<evidence type="ECO:0000256" key="1">
    <source>
        <dbReference type="ARBA" id="ARBA00022670"/>
    </source>
</evidence>
<evidence type="ECO:0000256" key="6">
    <source>
        <dbReference type="SAM" id="MobiDB-lite"/>
    </source>
</evidence>
<dbReference type="AlphaFoldDB" id="A0A172PZP6"/>
<evidence type="ECO:0000256" key="2">
    <source>
        <dbReference type="ARBA" id="ARBA00022723"/>
    </source>
</evidence>
<name>A0A172PZP6_VIBCE</name>
<reference evidence="8" key="2">
    <citation type="submission" date="2015-11" db="EMBL/GenBank/DDBJ databases">
        <title>Genetic diversity of Vibrio cholerae islolated in Russia and neighbouring countries.</title>
        <authorList>
            <person name="Monakhova E.V."/>
            <person name="Pisanov R.V."/>
            <person name="Arkhangel'Skaya I.V."/>
            <person name="Titova S.V."/>
        </authorList>
    </citation>
    <scope>NUCLEOTIDE SEQUENCE</scope>
    <source>
        <strain evidence="8">R-5879</strain>
    </source>
</reference>
<dbReference type="PANTHER" id="PTHR30471">
    <property type="entry name" value="DNA REPAIR PROTEIN RADC"/>
    <property type="match status" value="1"/>
</dbReference>
<dbReference type="InterPro" id="IPR037518">
    <property type="entry name" value="MPN"/>
</dbReference>
<evidence type="ECO:0000313" key="8">
    <source>
        <dbReference type="EMBL" id="AND74817.1"/>
    </source>
</evidence>
<evidence type="ECO:0000256" key="4">
    <source>
        <dbReference type="ARBA" id="ARBA00022833"/>
    </source>
</evidence>
<keyword evidence="4" id="KW-0862">Zinc</keyword>
<keyword evidence="2" id="KW-0479">Metal-binding</keyword>
<dbReference type="GO" id="GO:0008237">
    <property type="term" value="F:metallopeptidase activity"/>
    <property type="evidence" value="ECO:0007669"/>
    <property type="project" value="UniProtKB-KW"/>
</dbReference>
<evidence type="ECO:0000259" key="7">
    <source>
        <dbReference type="PROSITE" id="PS50249"/>
    </source>
</evidence>
<accession>A0A172PZP6</accession>
<keyword evidence="3" id="KW-0378">Hydrolase</keyword>
<evidence type="ECO:0000256" key="3">
    <source>
        <dbReference type="ARBA" id="ARBA00022801"/>
    </source>
</evidence>